<sequence>METKTEVKLHEEIEKMEYEPLDPVELKLVHWSWGIGVVLLVVLFVISKFVMTTH</sequence>
<reference evidence="2" key="1">
    <citation type="submission" date="2016-04" db="EMBL/GenBank/DDBJ databases">
        <authorList>
            <person name="Evans L.H."/>
            <person name="Alamgir A."/>
            <person name="Owens N."/>
            <person name="Weber N.D."/>
            <person name="Virtaneva K."/>
            <person name="Barbian K."/>
            <person name="Babar A."/>
            <person name="Rosenke K."/>
        </authorList>
    </citation>
    <scope>NUCLEOTIDE SEQUENCE</scope>
    <source>
        <strain evidence="2">92-2</strain>
    </source>
</reference>
<name>A0A212KEE7_9BACT</name>
<evidence type="ECO:0008006" key="3">
    <source>
        <dbReference type="Google" id="ProtNLM"/>
    </source>
</evidence>
<protein>
    <recommendedName>
        <fullName evidence="3">Bacteriocin-type signal sequence</fullName>
    </recommendedName>
</protein>
<gene>
    <name evidence="2" type="ORF">KM92DES2_12810</name>
</gene>
<dbReference type="RefSeq" id="WP_022660002.1">
    <property type="nucleotide sequence ID" value="NZ_CABSIF010000020.1"/>
</dbReference>
<dbReference type="EMBL" id="FLUP01000001">
    <property type="protein sequence ID" value="SBW09895.1"/>
    <property type="molecule type" value="Genomic_DNA"/>
</dbReference>
<evidence type="ECO:0000313" key="2">
    <source>
        <dbReference type="EMBL" id="SBW09895.1"/>
    </source>
</evidence>
<evidence type="ECO:0000256" key="1">
    <source>
        <dbReference type="SAM" id="Phobius"/>
    </source>
</evidence>
<organism evidence="2">
    <name type="scientific">uncultured Desulfovibrio sp</name>
    <dbReference type="NCBI Taxonomy" id="167968"/>
    <lineage>
        <taxon>Bacteria</taxon>
        <taxon>Pseudomonadati</taxon>
        <taxon>Thermodesulfobacteriota</taxon>
        <taxon>Desulfovibrionia</taxon>
        <taxon>Desulfovibrionales</taxon>
        <taxon>Desulfovibrionaceae</taxon>
        <taxon>Desulfovibrio</taxon>
        <taxon>environmental samples</taxon>
    </lineage>
</organism>
<feature type="transmembrane region" description="Helical" evidence="1">
    <location>
        <begin position="31"/>
        <end position="51"/>
    </location>
</feature>
<keyword evidence="1" id="KW-0472">Membrane</keyword>
<dbReference type="AlphaFoldDB" id="A0A212KEE7"/>
<proteinExistence type="predicted"/>
<keyword evidence="1" id="KW-1133">Transmembrane helix</keyword>
<dbReference type="GeneID" id="72382102"/>
<accession>A0A212KEE7</accession>
<keyword evidence="1" id="KW-0812">Transmembrane</keyword>